<keyword evidence="1" id="KW-0472">Membrane</keyword>
<evidence type="ECO:0000259" key="2">
    <source>
        <dbReference type="Pfam" id="PF07786"/>
    </source>
</evidence>
<keyword evidence="1" id="KW-1133">Transmembrane helix</keyword>
<feature type="transmembrane region" description="Helical" evidence="1">
    <location>
        <begin position="131"/>
        <end position="159"/>
    </location>
</feature>
<name>A0A8T3YIT8_9ARCH</name>
<keyword evidence="1" id="KW-0812">Transmembrane</keyword>
<dbReference type="Pfam" id="PF07786">
    <property type="entry name" value="HGSNAT_cat"/>
    <property type="match status" value="1"/>
</dbReference>
<feature type="transmembrane region" description="Helical" evidence="1">
    <location>
        <begin position="171"/>
        <end position="189"/>
    </location>
</feature>
<protein>
    <submittedName>
        <fullName evidence="3">DUF1624 domain-containing protein</fullName>
    </submittedName>
</protein>
<evidence type="ECO:0000313" key="3">
    <source>
        <dbReference type="EMBL" id="MBI4210173.1"/>
    </source>
</evidence>
<feature type="transmembrane region" description="Helical" evidence="1">
    <location>
        <begin position="105"/>
        <end position="124"/>
    </location>
</feature>
<reference evidence="3" key="1">
    <citation type="submission" date="2020-07" db="EMBL/GenBank/DDBJ databases">
        <title>Huge and variable diversity of episymbiotic CPR bacteria and DPANN archaea in groundwater ecosystems.</title>
        <authorList>
            <person name="He C.Y."/>
            <person name="Keren R."/>
            <person name="Whittaker M."/>
            <person name="Farag I.F."/>
            <person name="Doudna J."/>
            <person name="Cate J.H.D."/>
            <person name="Banfield J.F."/>
        </authorList>
    </citation>
    <scope>NUCLEOTIDE SEQUENCE</scope>
    <source>
        <strain evidence="3">NC_groundwater_1296_Ag_S-0.2um_52_80</strain>
    </source>
</reference>
<evidence type="ECO:0000313" key="4">
    <source>
        <dbReference type="Proteomes" id="UP000732298"/>
    </source>
</evidence>
<dbReference type="AlphaFoldDB" id="A0A8T3YIT8"/>
<dbReference type="EMBL" id="JACQPB010000022">
    <property type="protein sequence ID" value="MBI4210173.1"/>
    <property type="molecule type" value="Genomic_DNA"/>
</dbReference>
<accession>A0A8T3YIT8</accession>
<feature type="transmembrane region" description="Helical" evidence="1">
    <location>
        <begin position="217"/>
        <end position="237"/>
    </location>
</feature>
<feature type="transmembrane region" description="Helical" evidence="1">
    <location>
        <begin position="12"/>
        <end position="34"/>
    </location>
</feature>
<organism evidence="3 4">
    <name type="scientific">Candidatus Iainarchaeum sp</name>
    <dbReference type="NCBI Taxonomy" id="3101447"/>
    <lineage>
        <taxon>Archaea</taxon>
        <taxon>Candidatus Iainarchaeota</taxon>
        <taxon>Candidatus Iainarchaeia</taxon>
        <taxon>Candidatus Iainarchaeales</taxon>
        <taxon>Candidatus Iainarchaeaceae</taxon>
        <taxon>Candidatus Iainarchaeum</taxon>
    </lineage>
</organism>
<sequence length="238" mass="25927">MGNKRFREIDFARGAAILMMVLFHFAWDLNYFGVTQVSLYTGLWGVFQKATVSLFLFITGVVLAVNHYRKKEGYARYAIGRGAKIFGAGLIITAITLVFFPGEFVYFGILQLIGVSAVISIPIAGNRSAAFATALAAFALPALVDIRSMGIVPLVWLGFAVPFPTIDFQPVFPWFGMVALGISAGTLIYENGKRKFALEVGNGRISRAIQALGRNSLGAYIMHQGILFPAAYIISLMP</sequence>
<comment type="caution">
    <text evidence="3">The sequence shown here is derived from an EMBL/GenBank/DDBJ whole genome shotgun (WGS) entry which is preliminary data.</text>
</comment>
<dbReference type="Proteomes" id="UP000732298">
    <property type="component" value="Unassembled WGS sequence"/>
</dbReference>
<feature type="transmembrane region" description="Helical" evidence="1">
    <location>
        <begin position="78"/>
        <end position="99"/>
    </location>
</feature>
<dbReference type="InterPro" id="IPR012429">
    <property type="entry name" value="HGSNAT_cat"/>
</dbReference>
<feature type="domain" description="Heparan-alpha-glucosaminide N-acetyltransferase catalytic" evidence="2">
    <location>
        <begin position="5"/>
        <end position="224"/>
    </location>
</feature>
<gene>
    <name evidence="3" type="ORF">HY544_01545</name>
</gene>
<proteinExistence type="predicted"/>
<feature type="transmembrane region" description="Helical" evidence="1">
    <location>
        <begin position="46"/>
        <end position="66"/>
    </location>
</feature>
<evidence type="ECO:0000256" key="1">
    <source>
        <dbReference type="SAM" id="Phobius"/>
    </source>
</evidence>